<keyword evidence="1" id="KW-0175">Coiled coil</keyword>
<evidence type="ECO:0000256" key="1">
    <source>
        <dbReference type="SAM" id="Coils"/>
    </source>
</evidence>
<comment type="caution">
    <text evidence="2">The sequence shown here is derived from an EMBL/GenBank/DDBJ whole genome shotgun (WGS) entry which is preliminary data.</text>
</comment>
<reference evidence="2" key="1">
    <citation type="submission" date="2023-07" db="EMBL/GenBank/DDBJ databases">
        <authorList>
            <consortium name="AG Swart"/>
            <person name="Singh M."/>
            <person name="Singh A."/>
            <person name="Seah K."/>
            <person name="Emmerich C."/>
        </authorList>
    </citation>
    <scope>NUCLEOTIDE SEQUENCE</scope>
    <source>
        <strain evidence="2">DP1</strain>
    </source>
</reference>
<feature type="coiled-coil region" evidence="1">
    <location>
        <begin position="83"/>
        <end position="153"/>
    </location>
</feature>
<accession>A0AAD1XFL8</accession>
<dbReference type="AlphaFoldDB" id="A0AAD1XFL8"/>
<name>A0AAD1XFL8_EUPCR</name>
<organism evidence="2 3">
    <name type="scientific">Euplotes crassus</name>
    <dbReference type="NCBI Taxonomy" id="5936"/>
    <lineage>
        <taxon>Eukaryota</taxon>
        <taxon>Sar</taxon>
        <taxon>Alveolata</taxon>
        <taxon>Ciliophora</taxon>
        <taxon>Intramacronucleata</taxon>
        <taxon>Spirotrichea</taxon>
        <taxon>Hypotrichia</taxon>
        <taxon>Euplotida</taxon>
        <taxon>Euplotidae</taxon>
        <taxon>Moneuplotes</taxon>
    </lineage>
</organism>
<gene>
    <name evidence="2" type="ORF">ECRASSUSDP1_LOCUS11355</name>
</gene>
<proteinExistence type="predicted"/>
<evidence type="ECO:0000313" key="2">
    <source>
        <dbReference type="EMBL" id="CAI2370047.1"/>
    </source>
</evidence>
<keyword evidence="3" id="KW-1185">Reference proteome</keyword>
<dbReference type="Proteomes" id="UP001295684">
    <property type="component" value="Unassembled WGS sequence"/>
</dbReference>
<sequence length="1141" mass="133417">MDSDEGDAFDKLIDQTEEMDVTKINASYFDQKADMKTYQSLDNKLKEISQKLSVQKLNKLKNFSLVRDLVDIIISSQNSFESLKGKQKELKDLEKYLSKICKEILALKNDDFHNCVSGMKPLYLKIKEVNLRLEQVENRKNECERSLKDQSGIDEIRQLEYNALYYSELERGLMLFERYEGKFARVKEYENKNNYIMCILKLQEIDRLYQSNIVELNEFPDLVKIIKSKVEEWNKKIKRELENKVLSILFHRKEDFPSILETTLIVKKTNWVQDSNIEEVEDFFDLVARNVFSLNDSIKLSIAKTLSRKNKEDDIMSMQRIVKRYITIQKEENFDPRDPDYEENQEIIQKIGIFFDDLSDPEIIYVRKEAYLTSCFAALSELNQGNSGGYQEKRSSKILIENVDLEFISQNLLREFPKTLMNAIRLIISKLNYRNKSGGRRRNYGREENIDEDLEFTDDVELQIFNALIGIPLQMLNLTSSFLDSLFHYLLCLFDNFVTIAEITANSQLADEAFNGIQYYIKIILQALFDYDDTLQVQTQDKEKKNFSERMTMGGVHNSPFKNENRSCTFIFSSEEESHEFLKNSIKEQFDFYQTVLSELTDGFIRPNIMYAGFFGWKCNEFLQNLSDKAKKLMNPHSQYKVFVLWNKHFIESSLELLAERLRSKIELLTEGYVSQSFRIFTVAHKEQFEEQSDGRMIQKPNITSSKDLSSRSFESINESVFLYMDTLSRFLKFLGSPVKSNLLFKTSRSAEENYTDYTTNLHQTLVDNISMFSRKLESFFNELVKNTHFPGSNKLEKEFFSKDFYEGEINSVEFIKTVEKTISVAASTSIDVIEEEKLSREGSIASGKDIVYDEYWNSKQNKNEMSFLQLEGLESITGGGSSEEYLEFLKHPRLAIEDNYLKSDITLITLMIELSWNLGELIKGLKTFEKATSHKLSLQKTLKPIITIYNNCNIFLRCEIVGRIFCGLREMVYTDFNKKYGSKGAESFGNFVCREIKYFYHLTQQLGLRGSYIMSVVPRLVAKIFRTNIRYIKNSTINENGFNSLETTFEYIIASFKIFSKNDLKSISALNQCEVSKTKYFIHLLSLQKKELITEITENEQNCTMMEYNSILNIQTHRRDKLNDLEKKSLLKMVKERTND</sequence>
<dbReference type="EMBL" id="CAMPGE010011209">
    <property type="protein sequence ID" value="CAI2370047.1"/>
    <property type="molecule type" value="Genomic_DNA"/>
</dbReference>
<evidence type="ECO:0000313" key="3">
    <source>
        <dbReference type="Proteomes" id="UP001295684"/>
    </source>
</evidence>
<protein>
    <submittedName>
        <fullName evidence="2">Uncharacterized protein</fullName>
    </submittedName>
</protein>